<reference evidence="2" key="1">
    <citation type="submission" date="2019-04" db="EMBL/GenBank/DDBJ databases">
        <title>Friends and foes A comparative genomics study of 23 Aspergillus species from section Flavi.</title>
        <authorList>
            <consortium name="DOE Joint Genome Institute"/>
            <person name="Kjaerbolling I."/>
            <person name="Vesth T."/>
            <person name="Frisvad J.C."/>
            <person name="Nybo J.L."/>
            <person name="Theobald S."/>
            <person name="Kildgaard S."/>
            <person name="Isbrandt T."/>
            <person name="Kuo A."/>
            <person name="Sato A."/>
            <person name="Lyhne E.K."/>
            <person name="Kogle M.E."/>
            <person name="Wiebenga A."/>
            <person name="Kun R.S."/>
            <person name="Lubbers R.J."/>
            <person name="Makela M.R."/>
            <person name="Barry K."/>
            <person name="Chovatia M."/>
            <person name="Clum A."/>
            <person name="Daum C."/>
            <person name="Haridas S."/>
            <person name="He G."/>
            <person name="LaButti K."/>
            <person name="Lipzen A."/>
            <person name="Mondo S."/>
            <person name="Riley R."/>
            <person name="Salamov A."/>
            <person name="Simmons B.A."/>
            <person name="Magnuson J.K."/>
            <person name="Henrissat B."/>
            <person name="Mortensen U.H."/>
            <person name="Larsen T.O."/>
            <person name="Devries R.P."/>
            <person name="Grigoriev I.V."/>
            <person name="Machida M."/>
            <person name="Baker S.E."/>
            <person name="Andersen M.R."/>
        </authorList>
    </citation>
    <scope>NUCLEOTIDE SEQUENCE [LARGE SCALE GENOMIC DNA]</scope>
    <source>
        <strain evidence="2">CBS 121.62</strain>
    </source>
</reference>
<name>A0A5N6GFH4_ASPFL</name>
<dbReference type="AlphaFoldDB" id="A0A5N6GFH4"/>
<accession>A0A5N6GFH4</accession>
<dbReference type="Proteomes" id="UP000325434">
    <property type="component" value="Unassembled WGS sequence"/>
</dbReference>
<protein>
    <submittedName>
        <fullName evidence="2">Uncharacterized protein</fullName>
    </submittedName>
</protein>
<feature type="region of interest" description="Disordered" evidence="1">
    <location>
        <begin position="46"/>
        <end position="84"/>
    </location>
</feature>
<dbReference type="EMBL" id="ML734779">
    <property type="protein sequence ID" value="KAB8240114.1"/>
    <property type="molecule type" value="Genomic_DNA"/>
</dbReference>
<proteinExistence type="predicted"/>
<evidence type="ECO:0000313" key="2">
    <source>
        <dbReference type="EMBL" id="KAB8240114.1"/>
    </source>
</evidence>
<sequence length="84" mass="9722">MIVKRNSYTFNFFVFLPKYIKLSSIITRVTPFFRGTRQALVHCPATPKSQPTCQTLQRTSWGEGAHATPRKHQRKKHNTSFDLA</sequence>
<feature type="compositionally biased region" description="Basic residues" evidence="1">
    <location>
        <begin position="68"/>
        <end position="78"/>
    </location>
</feature>
<feature type="compositionally biased region" description="Polar residues" evidence="1">
    <location>
        <begin position="47"/>
        <end position="60"/>
    </location>
</feature>
<organism evidence="2">
    <name type="scientific">Aspergillus flavus</name>
    <dbReference type="NCBI Taxonomy" id="5059"/>
    <lineage>
        <taxon>Eukaryota</taxon>
        <taxon>Fungi</taxon>
        <taxon>Dikarya</taxon>
        <taxon>Ascomycota</taxon>
        <taxon>Pezizomycotina</taxon>
        <taxon>Eurotiomycetes</taxon>
        <taxon>Eurotiomycetidae</taxon>
        <taxon>Eurotiales</taxon>
        <taxon>Aspergillaceae</taxon>
        <taxon>Aspergillus</taxon>
        <taxon>Aspergillus subgen. Circumdati</taxon>
    </lineage>
</organism>
<gene>
    <name evidence="2" type="ORF">BDV35DRAFT_374618</name>
</gene>
<evidence type="ECO:0000256" key="1">
    <source>
        <dbReference type="SAM" id="MobiDB-lite"/>
    </source>
</evidence>